<protein>
    <submittedName>
        <fullName evidence="2">GT2 family glycosyltransferase</fullName>
    </submittedName>
</protein>
<sequence>MGSKIRFFSREEKHSKETGPKQAVKAWVDVCGIIGGKHLLIQGWAFHPGYEDVHFNVAYAAGDEAVGGGKTGKLPVDLLRTTRQDVNRHFSHEDGGCWGFSLLVDWPYEQSPEENALQLTAEIERTQLLLALKPFVELAGADIFGHSASWRSDERAQLIAQLYRSMGNGVYEIPGLKRLEEGQLRGLLNWHWEEALSIPGSGVFLSGWLLDGQQELASMVLRTADSGYSKNLLEHSVRYRRTDVLEAFPGKASSDYQAGLYAWIPMPHLAERAGLELVMLTREGALGILPVPQNNVRDDITLASQKMLVNFHISDRQYREIMRDHVGAALSTLWKYRRALLSEPEGEVLQFGPAVENPKRSVIVPLYGRYDFLLHQVAQFIGDKDFAETELIYVLDDPRLYDEFIPFCRDTSKLFPISFKIVYGGYNLGYAGANNLGARNASSKKLVLLNSDIIPSEPGWLSRIEEKMAGLENVGVAAPKLVFDDGTVQHLGMAFERNPQFGNLWLNEHPGKGTPEWLLEVPAVSEHPAVTGACMFIDKALYDSVGGLDETYVFGDFEDSDLCLKLRRAGYRHYVLGDEKLYHLERQSQNLFVNQDWKFKITLYNAWQHTQRWGRLIEQLVA</sequence>
<proteinExistence type="predicted"/>
<evidence type="ECO:0000313" key="2">
    <source>
        <dbReference type="EMBL" id="MBB3061891.1"/>
    </source>
</evidence>
<keyword evidence="2" id="KW-0808">Transferase</keyword>
<dbReference type="InterPro" id="IPR001173">
    <property type="entry name" value="Glyco_trans_2-like"/>
</dbReference>
<accession>A0A7W4WCT6</accession>
<dbReference type="Proteomes" id="UP000535937">
    <property type="component" value="Unassembled WGS sequence"/>
</dbReference>
<dbReference type="GO" id="GO:0016740">
    <property type="term" value="F:transferase activity"/>
    <property type="evidence" value="ECO:0007669"/>
    <property type="project" value="UniProtKB-KW"/>
</dbReference>
<evidence type="ECO:0000313" key="3">
    <source>
        <dbReference type="Proteomes" id="UP000535937"/>
    </source>
</evidence>
<dbReference type="Gene3D" id="3.90.550.10">
    <property type="entry name" value="Spore Coat Polysaccharide Biosynthesis Protein SpsA, Chain A"/>
    <property type="match status" value="1"/>
</dbReference>
<dbReference type="RefSeq" id="WP_183460703.1">
    <property type="nucleotide sequence ID" value="NZ_JACHWZ010000012.1"/>
</dbReference>
<gene>
    <name evidence="2" type="ORF">FHS09_002734</name>
</gene>
<dbReference type="PANTHER" id="PTHR43179:SF7">
    <property type="entry name" value="RHAMNOSYLTRANSFERASE WBBL"/>
    <property type="match status" value="1"/>
</dbReference>
<dbReference type="PANTHER" id="PTHR43179">
    <property type="entry name" value="RHAMNOSYLTRANSFERASE WBBL"/>
    <property type="match status" value="1"/>
</dbReference>
<dbReference type="Pfam" id="PF00535">
    <property type="entry name" value="Glycos_transf_2"/>
    <property type="match status" value="1"/>
</dbReference>
<name>A0A7W4WCT6_9GAMM</name>
<dbReference type="InterPro" id="IPR029044">
    <property type="entry name" value="Nucleotide-diphossugar_trans"/>
</dbReference>
<dbReference type="EMBL" id="JACHWZ010000012">
    <property type="protein sequence ID" value="MBB3061891.1"/>
    <property type="molecule type" value="Genomic_DNA"/>
</dbReference>
<organism evidence="2 3">
    <name type="scientific">Microbulbifer rhizosphaerae</name>
    <dbReference type="NCBI Taxonomy" id="1562603"/>
    <lineage>
        <taxon>Bacteria</taxon>
        <taxon>Pseudomonadati</taxon>
        <taxon>Pseudomonadota</taxon>
        <taxon>Gammaproteobacteria</taxon>
        <taxon>Cellvibrionales</taxon>
        <taxon>Microbulbiferaceae</taxon>
        <taxon>Microbulbifer</taxon>
    </lineage>
</organism>
<evidence type="ECO:0000259" key="1">
    <source>
        <dbReference type="Pfam" id="PF00535"/>
    </source>
</evidence>
<keyword evidence="3" id="KW-1185">Reference proteome</keyword>
<dbReference type="SUPFAM" id="SSF53448">
    <property type="entry name" value="Nucleotide-diphospho-sugar transferases"/>
    <property type="match status" value="1"/>
</dbReference>
<reference evidence="2 3" key="1">
    <citation type="submission" date="2020-08" db="EMBL/GenBank/DDBJ databases">
        <title>Genomic Encyclopedia of Type Strains, Phase III (KMG-III): the genomes of soil and plant-associated and newly described type strains.</title>
        <authorList>
            <person name="Whitman W."/>
        </authorList>
    </citation>
    <scope>NUCLEOTIDE SEQUENCE [LARGE SCALE GENOMIC DNA]</scope>
    <source>
        <strain evidence="2 3">CECT 8799</strain>
    </source>
</reference>
<comment type="caution">
    <text evidence="2">The sequence shown here is derived from an EMBL/GenBank/DDBJ whole genome shotgun (WGS) entry which is preliminary data.</text>
</comment>
<feature type="domain" description="Glycosyltransferase 2-like" evidence="1">
    <location>
        <begin position="361"/>
        <end position="486"/>
    </location>
</feature>
<dbReference type="AlphaFoldDB" id="A0A7W4WCT6"/>